<organism evidence="2 3">
    <name type="scientific">Candidatus Haliotispira prima</name>
    <dbReference type="NCBI Taxonomy" id="3034016"/>
    <lineage>
        <taxon>Bacteria</taxon>
        <taxon>Pseudomonadati</taxon>
        <taxon>Spirochaetota</taxon>
        <taxon>Spirochaetia</taxon>
        <taxon>Spirochaetales</taxon>
        <taxon>Spirochaetaceae</taxon>
        <taxon>Candidatus Haliotispira</taxon>
    </lineage>
</organism>
<proteinExistence type="predicted"/>
<sequence length="353" mass="39824">MQNILRHTLRRAGYAPAILIGLAVLLQLSCNRQNTDNSGKHTPGDSGQEAQKQEQLEDITFALDWTPNTNHTGLYVAQKLGYFADAGLRIDIKMPQTSVTQLVASGRVSFGIGFQEFGTSSIANESMPIVSVAAVLRHNTSGFTSMKDRNIKRPLDFGGKLYAGWGNPFETKLIRYLIQLDGGDPEQFESVTIGEASLAGLLQDRVDYAWTFYAWQNIGFDLQGLETHYIPLKDLDPVFDYYTPIIIANRSYLEQNRNSAQRFIQAVAKGYEYAAQNAEEAAEILLDFAPELDRELVMRSQEYLAQYYLDEDGKWGRQNPETWNNLAQWMYDNQLIKKPLSAEDAMTNELLLP</sequence>
<dbReference type="Pfam" id="PF09084">
    <property type="entry name" value="NMT1"/>
    <property type="match status" value="1"/>
</dbReference>
<gene>
    <name evidence="2" type="ORF">P0082_09990</name>
</gene>
<protein>
    <submittedName>
        <fullName evidence="2">ABC transporter substrate-binding protein</fullName>
    </submittedName>
</protein>
<dbReference type="InterPro" id="IPR027939">
    <property type="entry name" value="NMT1/THI5"/>
</dbReference>
<name>A0ABY8MFM9_9SPIO</name>
<evidence type="ECO:0000313" key="3">
    <source>
        <dbReference type="Proteomes" id="UP001228690"/>
    </source>
</evidence>
<dbReference type="InterPro" id="IPR015168">
    <property type="entry name" value="SsuA/THI5"/>
</dbReference>
<dbReference type="PANTHER" id="PTHR31528">
    <property type="entry name" value="4-AMINO-5-HYDROXYMETHYL-2-METHYLPYRIMIDINE PHOSPHATE SYNTHASE THI11-RELATED"/>
    <property type="match status" value="1"/>
</dbReference>
<evidence type="ECO:0000313" key="2">
    <source>
        <dbReference type="EMBL" id="WGK68804.1"/>
    </source>
</evidence>
<evidence type="ECO:0000259" key="1">
    <source>
        <dbReference type="Pfam" id="PF09084"/>
    </source>
</evidence>
<reference evidence="2 3" key="1">
    <citation type="submission" date="2023-04" db="EMBL/GenBank/DDBJ databases">
        <title>Spirochaete genome identified in red abalone sample constitutes a novel genus.</title>
        <authorList>
            <person name="Sharma S.P."/>
            <person name="Purcell C.M."/>
            <person name="Hyde J.R."/>
            <person name="Severin A.J."/>
        </authorList>
    </citation>
    <scope>NUCLEOTIDE SEQUENCE [LARGE SCALE GENOMIC DNA]</scope>
    <source>
        <strain evidence="2 3">SP-2023</strain>
    </source>
</reference>
<dbReference type="RefSeq" id="WP_326926990.1">
    <property type="nucleotide sequence ID" value="NZ_CP123443.1"/>
</dbReference>
<dbReference type="EMBL" id="CP123443">
    <property type="protein sequence ID" value="WGK68804.1"/>
    <property type="molecule type" value="Genomic_DNA"/>
</dbReference>
<accession>A0ABY8MFM9</accession>
<dbReference type="PANTHER" id="PTHR31528:SF3">
    <property type="entry name" value="THIAMINE BIOSYNTHESIS PROTEIN HI_0357-RELATED"/>
    <property type="match status" value="1"/>
</dbReference>
<dbReference type="Gene3D" id="3.40.190.10">
    <property type="entry name" value="Periplasmic binding protein-like II"/>
    <property type="match status" value="2"/>
</dbReference>
<dbReference type="Proteomes" id="UP001228690">
    <property type="component" value="Chromosome"/>
</dbReference>
<feature type="domain" description="SsuA/THI5-like" evidence="1">
    <location>
        <begin position="68"/>
        <end position="281"/>
    </location>
</feature>
<keyword evidence="3" id="KW-1185">Reference proteome</keyword>
<dbReference type="SUPFAM" id="SSF53850">
    <property type="entry name" value="Periplasmic binding protein-like II"/>
    <property type="match status" value="1"/>
</dbReference>